<keyword evidence="2" id="KW-1185">Reference proteome</keyword>
<proteinExistence type="predicted"/>
<dbReference type="EMBL" id="QFFG01000001">
    <property type="protein sequence ID" value="PWG06599.1"/>
    <property type="molecule type" value="Genomic_DNA"/>
</dbReference>
<dbReference type="AlphaFoldDB" id="A0A2U2JE40"/>
<organism evidence="1 2">
    <name type="scientific">Polaribacter aquimarinus</name>
    <dbReference type="NCBI Taxonomy" id="2100726"/>
    <lineage>
        <taxon>Bacteria</taxon>
        <taxon>Pseudomonadati</taxon>
        <taxon>Bacteroidota</taxon>
        <taxon>Flavobacteriia</taxon>
        <taxon>Flavobacteriales</taxon>
        <taxon>Flavobacteriaceae</taxon>
    </lineage>
</organism>
<dbReference type="Pfam" id="PF20230">
    <property type="entry name" value="DUF6588"/>
    <property type="match status" value="1"/>
</dbReference>
<reference evidence="1 2" key="1">
    <citation type="submission" date="2018-05" db="EMBL/GenBank/DDBJ databases">
        <title>Polaribacter aquimarinus sp. nov., isolated from sediment in a sediment of sea.</title>
        <authorList>
            <person name="Lu D."/>
        </authorList>
    </citation>
    <scope>NUCLEOTIDE SEQUENCE [LARGE SCALE GENOMIC DNA]</scope>
    <source>
        <strain evidence="1 2">ZY113</strain>
    </source>
</reference>
<dbReference type="Proteomes" id="UP000245670">
    <property type="component" value="Unassembled WGS sequence"/>
</dbReference>
<dbReference type="InterPro" id="IPR046495">
    <property type="entry name" value="DUF6588"/>
</dbReference>
<evidence type="ECO:0000313" key="1">
    <source>
        <dbReference type="EMBL" id="PWG06599.1"/>
    </source>
</evidence>
<name>A0A2U2JE40_9FLAO</name>
<comment type="caution">
    <text evidence="1">The sequence shown here is derived from an EMBL/GenBank/DDBJ whole genome shotgun (WGS) entry which is preliminary data.</text>
</comment>
<sequence>MCTVTTYSQIDLESILEGGTGDAQTMLKGYVQPFPTGFGNGINGGWYTTAKAHKFLGIDIAVIANGAFVPKTAETFTFTNSDYNNIKLDSDPNNPSASAELPTLFGSQKLADRPLLQFTDNSGNSISTSALPGSGLKEAIGYSVVPSAMVQAGIGLFKKTDLKIRFVPKQATNEYEFSTFGIGVMHDLKQWIPFVKRLPFDVSILAAWNDVKSKFFLDPDNEPTQALEFNTKTTMFQLLASKKLSIFTLYGGIGTTSYDTDVNMLGTYKTTATNKTYTDPIQLAYDGSSMRANIGLSIKLLFINIAAEYASQEYDVFTVRAGFSIR</sequence>
<gene>
    <name evidence="1" type="ORF">DIS07_01825</name>
</gene>
<protein>
    <submittedName>
        <fullName evidence="1">Uncharacterized protein</fullName>
    </submittedName>
</protein>
<evidence type="ECO:0000313" key="2">
    <source>
        <dbReference type="Proteomes" id="UP000245670"/>
    </source>
</evidence>
<accession>A0A2U2JE40</accession>